<sequence>MVLAGNRAKQVQWTNVYQDALGLGLVVTGTLPVFNLTEGGGDRKNQLILGVVGIDVALDDIKKLTPQYNLGANGYVFATDLNGYVLLHPNLRPKIINFQEPVTLDFLDAELEDENKEEIRRSMIDGREGQRYIKTLVKSQDERYIDEVYRTYTWAPIKSTNYSLGLVLPPYSTYYIQANLSDQILQVKSYPFV</sequence>
<evidence type="ECO:0000313" key="2">
    <source>
        <dbReference type="Proteomes" id="UP000827872"/>
    </source>
</evidence>
<accession>A0ACB8EIH9</accession>
<evidence type="ECO:0000313" key="1">
    <source>
        <dbReference type="EMBL" id="KAH7992228.1"/>
    </source>
</evidence>
<reference evidence="1" key="1">
    <citation type="submission" date="2021-08" db="EMBL/GenBank/DDBJ databases">
        <title>The first chromosome-level gecko genome reveals the dynamic sex chromosomes of Neotropical dwarf geckos (Sphaerodactylidae: Sphaerodactylus).</title>
        <authorList>
            <person name="Pinto B.J."/>
            <person name="Keating S.E."/>
            <person name="Gamble T."/>
        </authorList>
    </citation>
    <scope>NUCLEOTIDE SEQUENCE</scope>
    <source>
        <strain evidence="1">TG3544</strain>
    </source>
</reference>
<gene>
    <name evidence="1" type="primary">CACNA2D2_3</name>
    <name evidence="1" type="ORF">K3G42_020834</name>
</gene>
<dbReference type="Proteomes" id="UP000827872">
    <property type="component" value="Linkage Group LG03"/>
</dbReference>
<keyword evidence="2" id="KW-1185">Reference proteome</keyword>
<dbReference type="EMBL" id="CM037616">
    <property type="protein sequence ID" value="KAH7992228.1"/>
    <property type="molecule type" value="Genomic_DNA"/>
</dbReference>
<organism evidence="1 2">
    <name type="scientific">Sphaerodactylus townsendi</name>
    <dbReference type="NCBI Taxonomy" id="933632"/>
    <lineage>
        <taxon>Eukaryota</taxon>
        <taxon>Metazoa</taxon>
        <taxon>Chordata</taxon>
        <taxon>Craniata</taxon>
        <taxon>Vertebrata</taxon>
        <taxon>Euteleostomi</taxon>
        <taxon>Lepidosauria</taxon>
        <taxon>Squamata</taxon>
        <taxon>Bifurcata</taxon>
        <taxon>Gekkota</taxon>
        <taxon>Sphaerodactylidae</taxon>
        <taxon>Sphaerodactylus</taxon>
    </lineage>
</organism>
<name>A0ACB8EIH9_9SAUR</name>
<comment type="caution">
    <text evidence="1">The sequence shown here is derived from an EMBL/GenBank/DDBJ whole genome shotgun (WGS) entry which is preliminary data.</text>
</comment>
<proteinExistence type="predicted"/>
<protein>
    <submittedName>
        <fullName evidence="1">Voltage-dependent calcium channel subunit alpha-2/delta-2</fullName>
    </submittedName>
</protein>